<comment type="caution">
    <text evidence="12">The sequence shown here is derived from an EMBL/GenBank/DDBJ whole genome shotgun (WGS) entry which is preliminary data.</text>
</comment>
<dbReference type="InterPro" id="IPR003593">
    <property type="entry name" value="AAA+_ATPase"/>
</dbReference>
<keyword evidence="7 9" id="KW-1133">Transmembrane helix</keyword>
<dbReference type="InterPro" id="IPR003439">
    <property type="entry name" value="ABC_transporter-like_ATP-bd"/>
</dbReference>
<evidence type="ECO:0000256" key="2">
    <source>
        <dbReference type="ARBA" id="ARBA00022448"/>
    </source>
</evidence>
<keyword evidence="4 9" id="KW-0812">Transmembrane</keyword>
<feature type="transmembrane region" description="Helical" evidence="9">
    <location>
        <begin position="278"/>
        <end position="301"/>
    </location>
</feature>
<name>A0A1V8NT76_CITBR</name>
<evidence type="ECO:0000256" key="9">
    <source>
        <dbReference type="SAM" id="Phobius"/>
    </source>
</evidence>
<dbReference type="SMART" id="SM00382">
    <property type="entry name" value="AAA"/>
    <property type="match status" value="1"/>
</dbReference>
<accession>A0A1V8NT76</accession>
<dbReference type="CDD" id="cd07346">
    <property type="entry name" value="ABC_6TM_exporters"/>
    <property type="match status" value="1"/>
</dbReference>
<evidence type="ECO:0000256" key="8">
    <source>
        <dbReference type="ARBA" id="ARBA00023136"/>
    </source>
</evidence>
<dbReference type="Pfam" id="PF00664">
    <property type="entry name" value="ABC_membrane"/>
    <property type="match status" value="1"/>
</dbReference>
<comment type="subcellular location">
    <subcellularLocation>
        <location evidence="1">Cell membrane</location>
        <topology evidence="1">Multi-pass membrane protein</topology>
    </subcellularLocation>
</comment>
<feature type="transmembrane region" description="Helical" evidence="9">
    <location>
        <begin position="162"/>
        <end position="180"/>
    </location>
</feature>
<evidence type="ECO:0000313" key="13">
    <source>
        <dbReference type="Proteomes" id="UP000192573"/>
    </source>
</evidence>
<feature type="transmembrane region" description="Helical" evidence="9">
    <location>
        <begin position="130"/>
        <end position="156"/>
    </location>
</feature>
<keyword evidence="5" id="KW-0547">Nucleotide-binding</keyword>
<evidence type="ECO:0000259" key="11">
    <source>
        <dbReference type="PROSITE" id="PS50929"/>
    </source>
</evidence>
<dbReference type="InterPro" id="IPR039421">
    <property type="entry name" value="Type_1_exporter"/>
</dbReference>
<proteinExistence type="predicted"/>
<dbReference type="PROSITE" id="PS00211">
    <property type="entry name" value="ABC_TRANSPORTER_1"/>
    <property type="match status" value="1"/>
</dbReference>
<dbReference type="GO" id="GO:0034040">
    <property type="term" value="F:ATPase-coupled lipid transmembrane transporter activity"/>
    <property type="evidence" value="ECO:0007669"/>
    <property type="project" value="TreeGrafter"/>
</dbReference>
<dbReference type="PROSITE" id="PS50893">
    <property type="entry name" value="ABC_TRANSPORTER_2"/>
    <property type="match status" value="1"/>
</dbReference>
<dbReference type="InterPro" id="IPR036640">
    <property type="entry name" value="ABC1_TM_sf"/>
</dbReference>
<dbReference type="AlphaFoldDB" id="A0A1V8NT76"/>
<dbReference type="EMBL" id="NAEW01000019">
    <property type="protein sequence ID" value="OQM39619.1"/>
    <property type="molecule type" value="Genomic_DNA"/>
</dbReference>
<dbReference type="Proteomes" id="UP000192573">
    <property type="component" value="Unassembled WGS sequence"/>
</dbReference>
<protein>
    <submittedName>
        <fullName evidence="12">ABC transporter ATP-binding protein</fullName>
    </submittedName>
</protein>
<organism evidence="12 13">
    <name type="scientific">Citrobacter braakii</name>
    <dbReference type="NCBI Taxonomy" id="57706"/>
    <lineage>
        <taxon>Bacteria</taxon>
        <taxon>Pseudomonadati</taxon>
        <taxon>Pseudomonadota</taxon>
        <taxon>Gammaproteobacteria</taxon>
        <taxon>Enterobacterales</taxon>
        <taxon>Enterobacteriaceae</taxon>
        <taxon>Citrobacter</taxon>
        <taxon>Citrobacter freundii complex</taxon>
    </lineage>
</organism>
<dbReference type="PANTHER" id="PTHR24221">
    <property type="entry name" value="ATP-BINDING CASSETTE SUB-FAMILY B"/>
    <property type="match status" value="1"/>
</dbReference>
<evidence type="ECO:0000256" key="3">
    <source>
        <dbReference type="ARBA" id="ARBA00022475"/>
    </source>
</evidence>
<evidence type="ECO:0000259" key="10">
    <source>
        <dbReference type="PROSITE" id="PS50893"/>
    </source>
</evidence>
<dbReference type="SUPFAM" id="SSF52540">
    <property type="entry name" value="P-loop containing nucleoside triphosphate hydrolases"/>
    <property type="match status" value="1"/>
</dbReference>
<gene>
    <name evidence="12" type="ORF">BZK42_23585</name>
</gene>
<dbReference type="PANTHER" id="PTHR24221:SF397">
    <property type="entry name" value="ABC TRANSPORTER, ATP-BINDING TRANSMEMBRANE PROTEIN"/>
    <property type="match status" value="1"/>
</dbReference>
<dbReference type="InterPro" id="IPR011527">
    <property type="entry name" value="ABC1_TM_dom"/>
</dbReference>
<dbReference type="InterPro" id="IPR027417">
    <property type="entry name" value="P-loop_NTPase"/>
</dbReference>
<dbReference type="Pfam" id="PF00005">
    <property type="entry name" value="ABC_tran"/>
    <property type="match status" value="1"/>
</dbReference>
<feature type="transmembrane region" description="Helical" evidence="9">
    <location>
        <begin position="21"/>
        <end position="47"/>
    </location>
</feature>
<keyword evidence="3" id="KW-1003">Cell membrane</keyword>
<keyword evidence="2" id="KW-0813">Transport</keyword>
<evidence type="ECO:0000256" key="7">
    <source>
        <dbReference type="ARBA" id="ARBA00022989"/>
    </source>
</evidence>
<dbReference type="Gene3D" id="1.20.1560.10">
    <property type="entry name" value="ABC transporter type 1, transmembrane domain"/>
    <property type="match status" value="1"/>
</dbReference>
<dbReference type="GO" id="GO:0005886">
    <property type="term" value="C:plasma membrane"/>
    <property type="evidence" value="ECO:0007669"/>
    <property type="project" value="UniProtKB-SubCell"/>
</dbReference>
<evidence type="ECO:0000256" key="5">
    <source>
        <dbReference type="ARBA" id="ARBA00022741"/>
    </source>
</evidence>
<keyword evidence="8 9" id="KW-0472">Membrane</keyword>
<keyword evidence="6 12" id="KW-0067">ATP-binding</keyword>
<reference evidence="12 13" key="1">
    <citation type="submission" date="2017-03" db="EMBL/GenBank/DDBJ databases">
        <authorList>
            <person name="Afonso C.L."/>
            <person name="Miller P.J."/>
            <person name="Scott M.A."/>
            <person name="Spackman E."/>
            <person name="Goraichik I."/>
            <person name="Dimitrov K.M."/>
            <person name="Suarez D.L."/>
            <person name="Swayne D.E."/>
        </authorList>
    </citation>
    <scope>NUCLEOTIDE SEQUENCE [LARGE SCALE GENOMIC DNA]</scope>
    <source>
        <strain evidence="12 13">ATCC 51113</strain>
    </source>
</reference>
<dbReference type="SUPFAM" id="SSF90123">
    <property type="entry name" value="ABC transporter transmembrane region"/>
    <property type="match status" value="1"/>
</dbReference>
<feature type="transmembrane region" description="Helical" evidence="9">
    <location>
        <begin position="252"/>
        <end position="272"/>
    </location>
</feature>
<feature type="domain" description="ABC transmembrane type-1" evidence="11">
    <location>
        <begin position="22"/>
        <end position="310"/>
    </location>
</feature>
<dbReference type="GO" id="GO:0016887">
    <property type="term" value="F:ATP hydrolysis activity"/>
    <property type="evidence" value="ECO:0007669"/>
    <property type="project" value="InterPro"/>
</dbReference>
<dbReference type="FunFam" id="3.40.50.300:FF:000221">
    <property type="entry name" value="Multidrug ABC transporter ATP-binding protein"/>
    <property type="match status" value="1"/>
</dbReference>
<dbReference type="InterPro" id="IPR017871">
    <property type="entry name" value="ABC_transporter-like_CS"/>
</dbReference>
<sequence length="595" mass="65139">MRGFEVIARLVQLSPGVKYRLLAGMLMSGLGGIITVVGMGCCGIVVSLVLKNIVSSGELIPWLTGAFLGLTGGYLFRSIAEGMTHEASFQLEVVLRRQLVAVLATLPLGKVQQIGSGGIKKIIQDDVKGLHAAVADATPFVGLGIGQPLAAVVLLAWVQWKLLLIVILMFPIVAVCMMLMTRDHIRLRAQYNRASEEVNAAVIEFVQGMPVVRTFDSGRVAFSRFSRKVEAFSTAVSEWLEVSRRSGIANRILIAPLPTLMILALFSVPLLWFGEITVGELVIALMVGTLPVQAVMPLMYLSNMLNDAKAGAHRIYDILTIAPLSEPELAEYPERYDIQFEDVTFRYDDNRQPALKNINLTIKEGETCALVGASGSGKTTLIRMIPRFYDVSSGTVRIGGTDVRNMDSRKLLQLVSIVFQEPFLFSGSVLDNIRLGNEHASDEEVQAAAKMANAHEFIINELSNGYQTEVGELGCRLSGGQRQRVTIARAILSSAPIVILDEATAFTDPEGEAEIHQGLARLIKGRTVIVIAHRLATITGADKIFVMENGQVVEQGTHENLLMSDGHYTRLWDHYNQACRWGVRNRQEGDNEKAV</sequence>
<evidence type="ECO:0000256" key="6">
    <source>
        <dbReference type="ARBA" id="ARBA00022840"/>
    </source>
</evidence>
<evidence type="ECO:0000313" key="12">
    <source>
        <dbReference type="EMBL" id="OQM39619.1"/>
    </source>
</evidence>
<dbReference type="GO" id="GO:0005524">
    <property type="term" value="F:ATP binding"/>
    <property type="evidence" value="ECO:0007669"/>
    <property type="project" value="UniProtKB-KW"/>
</dbReference>
<feature type="domain" description="ABC transporter" evidence="10">
    <location>
        <begin position="338"/>
        <end position="574"/>
    </location>
</feature>
<evidence type="ECO:0000256" key="1">
    <source>
        <dbReference type="ARBA" id="ARBA00004651"/>
    </source>
</evidence>
<evidence type="ECO:0000256" key="4">
    <source>
        <dbReference type="ARBA" id="ARBA00022692"/>
    </source>
</evidence>
<feature type="transmembrane region" description="Helical" evidence="9">
    <location>
        <begin position="59"/>
        <end position="76"/>
    </location>
</feature>
<dbReference type="GO" id="GO:0140359">
    <property type="term" value="F:ABC-type transporter activity"/>
    <property type="evidence" value="ECO:0007669"/>
    <property type="project" value="InterPro"/>
</dbReference>
<dbReference type="PROSITE" id="PS50929">
    <property type="entry name" value="ABC_TM1F"/>
    <property type="match status" value="1"/>
</dbReference>
<dbReference type="RefSeq" id="WP_080860447.1">
    <property type="nucleotide sequence ID" value="NZ_CP077405.1"/>
</dbReference>
<dbReference type="Gene3D" id="3.40.50.300">
    <property type="entry name" value="P-loop containing nucleotide triphosphate hydrolases"/>
    <property type="match status" value="1"/>
</dbReference>